<reference evidence="1 2" key="1">
    <citation type="submission" date="2022-12" db="EMBL/GenBank/DDBJ databases">
        <title>Two new species, Stenotrophomonas aracearum and Stenotrophomonas oahuensis, isolated from Anthurium (Araceae family) in Hawaii.</title>
        <authorList>
            <person name="Chunag S.C."/>
            <person name="Dobhal S."/>
            <person name="Alvarez A."/>
            <person name="Arif M."/>
        </authorList>
    </citation>
    <scope>NUCLEOTIDE SEQUENCE [LARGE SCALE GENOMIC DNA]</scope>
    <source>
        <strain evidence="1 2">A5586</strain>
    </source>
</reference>
<sequence>MSEFDLDNKHPIPDLGVIDVNSVKKDAGAELHIVIATPLQADERSLERLIRKIEAYLGYIQSDEYSRQCGTPSASTTRIVVDIHPESDRMAFELLSRSRDWVTDNGATLVVAPLDLTPLQ</sequence>
<proteinExistence type="predicted"/>
<evidence type="ECO:0000313" key="2">
    <source>
        <dbReference type="Proteomes" id="UP001302072"/>
    </source>
</evidence>
<dbReference type="Proteomes" id="UP001302072">
    <property type="component" value="Chromosome"/>
</dbReference>
<keyword evidence="2" id="KW-1185">Reference proteome</keyword>
<dbReference type="EMBL" id="CP115541">
    <property type="protein sequence ID" value="WNH52297.1"/>
    <property type="molecule type" value="Genomic_DNA"/>
</dbReference>
<organism evidence="1 2">
    <name type="scientific">Stenotrophomonas oahuensis</name>
    <dbReference type="NCBI Taxonomy" id="3003271"/>
    <lineage>
        <taxon>Bacteria</taxon>
        <taxon>Pseudomonadati</taxon>
        <taxon>Pseudomonadota</taxon>
        <taxon>Gammaproteobacteria</taxon>
        <taxon>Lysobacterales</taxon>
        <taxon>Lysobacteraceae</taxon>
        <taxon>Stenotrophomonas</taxon>
    </lineage>
</organism>
<protein>
    <submittedName>
        <fullName evidence="1">Uncharacterized protein</fullName>
    </submittedName>
</protein>
<dbReference type="InterPro" id="IPR046702">
    <property type="entry name" value="DUF6572"/>
</dbReference>
<dbReference type="Pfam" id="PF20212">
    <property type="entry name" value="DUF6572"/>
    <property type="match status" value="1"/>
</dbReference>
<name>A0ABY9YNJ2_9GAMM</name>
<accession>A0ABY9YNJ2</accession>
<gene>
    <name evidence="1" type="ORF">PDM29_18505</name>
</gene>
<evidence type="ECO:0000313" key="1">
    <source>
        <dbReference type="EMBL" id="WNH52297.1"/>
    </source>
</evidence>
<dbReference type="RefSeq" id="WP_311191501.1">
    <property type="nucleotide sequence ID" value="NZ_CP115541.1"/>
</dbReference>